<evidence type="ECO:0000313" key="3">
    <source>
        <dbReference type="Proteomes" id="UP000502498"/>
    </source>
</evidence>
<protein>
    <recommendedName>
        <fullName evidence="1">UPF0311 protein HQM25_02490</fullName>
    </recommendedName>
</protein>
<evidence type="ECO:0000256" key="1">
    <source>
        <dbReference type="HAMAP-Rule" id="MF_00775"/>
    </source>
</evidence>
<dbReference type="HAMAP" id="MF_00775">
    <property type="entry name" value="UPF0311"/>
    <property type="match status" value="1"/>
</dbReference>
<sequence length="154" mass="16481">MPVPTLEPAFDVVVRLGPIEDHGVTRVGHRRVVPIVGGTVTAIDGSWNAEILAGGADWQRVRADGAIEIDGRYTARTADDEFVYLQVTGVRSGSPEVLEALLRGAAVPADGYYFRTAISIETASPRLGALEHAVFVASCARDADAVRYVAYRVT</sequence>
<gene>
    <name evidence="2" type="ORF">HQM25_02490</name>
</gene>
<evidence type="ECO:0000313" key="2">
    <source>
        <dbReference type="EMBL" id="QKJ21047.1"/>
    </source>
</evidence>
<dbReference type="InterPro" id="IPR020915">
    <property type="entry name" value="UPF0311"/>
</dbReference>
<accession>A0A7D4UKS4</accession>
<dbReference type="Gene3D" id="2.40.160.20">
    <property type="match status" value="1"/>
</dbReference>
<name>A0A7D4UKS4_9MICO</name>
<dbReference type="EMBL" id="CP054038">
    <property type="protein sequence ID" value="QKJ21047.1"/>
    <property type="molecule type" value="Genomic_DNA"/>
</dbReference>
<dbReference type="AlphaFoldDB" id="A0A7D4UKS4"/>
<dbReference type="PANTHER" id="PTHR37315">
    <property type="entry name" value="UPF0311 PROTEIN BLR7842"/>
    <property type="match status" value="1"/>
</dbReference>
<reference evidence="2 3" key="1">
    <citation type="submission" date="2020-05" db="EMBL/GenBank/DDBJ databases">
        <title>Strain PA2F3 complete genome.</title>
        <authorList>
            <person name="Kim Y.-S."/>
            <person name="Kim S.-J."/>
            <person name="Jung H.-k."/>
            <person name="Kim S.-E."/>
            <person name="Kim K.-H."/>
        </authorList>
    </citation>
    <scope>NUCLEOTIDE SEQUENCE [LARGE SCALE GENOMIC DNA]</scope>
    <source>
        <strain evidence="2 3">PA2F3</strain>
    </source>
</reference>
<proteinExistence type="inferred from homology"/>
<dbReference type="PANTHER" id="PTHR37315:SF1">
    <property type="entry name" value="UPF0311 PROTEIN BLR7842"/>
    <property type="match status" value="1"/>
</dbReference>
<dbReference type="Proteomes" id="UP000502498">
    <property type="component" value="Chromosome"/>
</dbReference>
<dbReference type="Pfam" id="PF11578">
    <property type="entry name" value="DUF3237"/>
    <property type="match status" value="1"/>
</dbReference>
<comment type="similarity">
    <text evidence="1">Belongs to the UPF0311 family.</text>
</comment>
<organism evidence="2 3">
    <name type="scientific">Microbacterium hominis</name>
    <dbReference type="NCBI Taxonomy" id="162426"/>
    <lineage>
        <taxon>Bacteria</taxon>
        <taxon>Bacillati</taxon>
        <taxon>Actinomycetota</taxon>
        <taxon>Actinomycetes</taxon>
        <taxon>Micrococcales</taxon>
        <taxon>Microbacteriaceae</taxon>
        <taxon>Microbacterium</taxon>
    </lineage>
</organism>